<feature type="region of interest" description="Disordered" evidence="1">
    <location>
        <begin position="596"/>
        <end position="616"/>
    </location>
</feature>
<proteinExistence type="predicted"/>
<gene>
    <name evidence="3" type="ORF">CYPRO_1542</name>
</gene>
<evidence type="ECO:0000256" key="2">
    <source>
        <dbReference type="SAM" id="Phobius"/>
    </source>
</evidence>
<protein>
    <submittedName>
        <fullName evidence="3">Uncharacterized protein</fullName>
    </submittedName>
</protein>
<accession>A0A345UJZ1</accession>
<feature type="transmembrane region" description="Helical" evidence="2">
    <location>
        <begin position="21"/>
        <end position="38"/>
    </location>
</feature>
<dbReference type="AlphaFoldDB" id="A0A345UJZ1"/>
<keyword evidence="2" id="KW-0812">Transmembrane</keyword>
<dbReference type="OrthoDB" id="1495714at2"/>
<feature type="compositionally biased region" description="Low complexity" evidence="1">
    <location>
        <begin position="604"/>
        <end position="616"/>
    </location>
</feature>
<evidence type="ECO:0000313" key="3">
    <source>
        <dbReference type="EMBL" id="AXJ00793.1"/>
    </source>
</evidence>
<reference evidence="3 4" key="1">
    <citation type="submission" date="2018-03" db="EMBL/GenBank/DDBJ databases">
        <title>Phenotypic and genomic properties of Cyclonatronum proteinivorum gen. nov., sp. nov., a haloalkaliphilic bacteroidete from soda lakes possessing Na+-translocating rhodopsin.</title>
        <authorList>
            <person name="Toshchakov S.V."/>
            <person name="Korzhenkov A."/>
            <person name="Samarov N.I."/>
            <person name="Kublanov I.V."/>
            <person name="Muntyan M.S."/>
            <person name="Sorokin D.Y."/>
        </authorList>
    </citation>
    <scope>NUCLEOTIDE SEQUENCE [LARGE SCALE GENOMIC DNA]</scope>
    <source>
        <strain evidence="3 4">Omega</strain>
    </source>
</reference>
<organism evidence="3 4">
    <name type="scientific">Cyclonatronum proteinivorum</name>
    <dbReference type="NCBI Taxonomy" id="1457365"/>
    <lineage>
        <taxon>Bacteria</taxon>
        <taxon>Pseudomonadati</taxon>
        <taxon>Balneolota</taxon>
        <taxon>Balneolia</taxon>
        <taxon>Balneolales</taxon>
        <taxon>Cyclonatronaceae</taxon>
        <taxon>Cyclonatronum</taxon>
    </lineage>
</organism>
<dbReference type="EMBL" id="CP027806">
    <property type="protein sequence ID" value="AXJ00793.1"/>
    <property type="molecule type" value="Genomic_DNA"/>
</dbReference>
<dbReference type="KEGG" id="cprv:CYPRO_1542"/>
<dbReference type="Proteomes" id="UP000254808">
    <property type="component" value="Chromosome"/>
</dbReference>
<keyword evidence="4" id="KW-1185">Reference proteome</keyword>
<sequence>MRAFNLPFKISNGIRSGISRARSVWFAVVFCGMIAGVLPQSAAGQSESPGFGAGTGLLHGLEGEARFRRQLDSFFWTYSGAFNRSGEDFSVEIGNVFNSRFYLLRGEPQNIQDENIARLAGAFQVHDQASLLVESRSVRITSTNLRQDWGMAGVSWQPVDGYQISGLAGFMQDERSGIRDEGVLLGMRATTAAFEAGDFLLQARAHADYGDISPRTFQNWRVGSNALLDLDDFRLEAELGLARKIRDSYQASSFFNREQTDFIESVRNDTTDIAATAYFPIARHIQARVDLSTLVNVRTVRNQALVDDIEEDLFDTQISRQQYALRFEGRYEQDGADLRAGFLYSIGSRQARLLSRRETLASQETALQRTDILANSNFEQQRFELFADATVPAGLQNTTRLTGRISIFNYDTPEINRDDRDELFWQLSLSNRHQFSDQFQLSVSLAGEATHTVYLFAERSIENNWRRSVRLAPAIMWNPLPWLRTRHQFLVRANYTVDDFQQPGSTNNDQASRELRMQSEADIRLDSEWSVSLAASRSELRIGRLLWQEFREIPTDTLITWDGRATLNHQAGSLQTSVGLRYFVKYDFLPRATVTAEPSDSDGDAAPAATRTAPGRQTTVQWGPLVSMRLPLYARNELYVNGWYQMQSVRTRLYTEYPEAQREAFLRAERRARRVNYPNLEMIVRFYF</sequence>
<evidence type="ECO:0000313" key="4">
    <source>
        <dbReference type="Proteomes" id="UP000254808"/>
    </source>
</evidence>
<name>A0A345UJZ1_9BACT</name>
<keyword evidence="2" id="KW-0472">Membrane</keyword>
<evidence type="ECO:0000256" key="1">
    <source>
        <dbReference type="SAM" id="MobiDB-lite"/>
    </source>
</evidence>
<keyword evidence="2" id="KW-1133">Transmembrane helix</keyword>
<dbReference type="RefSeq" id="WP_114984053.1">
    <property type="nucleotide sequence ID" value="NZ_CP027806.1"/>
</dbReference>